<keyword evidence="3" id="KW-0804">Transcription</keyword>
<dbReference type="Pfam" id="PF12625">
    <property type="entry name" value="Arabinose_bd"/>
    <property type="match status" value="1"/>
</dbReference>
<dbReference type="PROSITE" id="PS00041">
    <property type="entry name" value="HTH_ARAC_FAMILY_1"/>
    <property type="match status" value="1"/>
</dbReference>
<dbReference type="AlphaFoldDB" id="A0A2T3NPK3"/>
<dbReference type="Pfam" id="PF12833">
    <property type="entry name" value="HTH_18"/>
    <property type="match status" value="1"/>
</dbReference>
<comment type="caution">
    <text evidence="5">The sequence shown here is derived from an EMBL/GenBank/DDBJ whole genome shotgun (WGS) entry which is preliminary data.</text>
</comment>
<dbReference type="PROSITE" id="PS01124">
    <property type="entry name" value="HTH_ARAC_FAMILY_2"/>
    <property type="match status" value="1"/>
</dbReference>
<evidence type="ECO:0000313" key="6">
    <source>
        <dbReference type="Proteomes" id="UP000241771"/>
    </source>
</evidence>
<evidence type="ECO:0000313" key="5">
    <source>
        <dbReference type="EMBL" id="PSW18199.1"/>
    </source>
</evidence>
<dbReference type="InterPro" id="IPR009057">
    <property type="entry name" value="Homeodomain-like_sf"/>
</dbReference>
<keyword evidence="1" id="KW-0805">Transcription regulation</keyword>
<name>A0A2T3NPK3_9GAMM</name>
<dbReference type="SUPFAM" id="SSF46689">
    <property type="entry name" value="Homeodomain-like"/>
    <property type="match status" value="1"/>
</dbReference>
<evidence type="ECO:0000256" key="3">
    <source>
        <dbReference type="ARBA" id="ARBA00023163"/>
    </source>
</evidence>
<organism evidence="5 6">
    <name type="scientific">Photobacterium sanctipauli</name>
    <dbReference type="NCBI Taxonomy" id="1342794"/>
    <lineage>
        <taxon>Bacteria</taxon>
        <taxon>Pseudomonadati</taxon>
        <taxon>Pseudomonadota</taxon>
        <taxon>Gammaproteobacteria</taxon>
        <taxon>Vibrionales</taxon>
        <taxon>Vibrionaceae</taxon>
        <taxon>Photobacterium</taxon>
    </lineage>
</organism>
<dbReference type="InterPro" id="IPR018062">
    <property type="entry name" value="HTH_AraC-typ_CS"/>
</dbReference>
<dbReference type="Gene3D" id="1.10.10.60">
    <property type="entry name" value="Homeodomain-like"/>
    <property type="match status" value="1"/>
</dbReference>
<dbReference type="OrthoDB" id="5582699at2"/>
<evidence type="ECO:0000256" key="1">
    <source>
        <dbReference type="ARBA" id="ARBA00023015"/>
    </source>
</evidence>
<dbReference type="EMBL" id="PYMA01000012">
    <property type="protein sequence ID" value="PSW18199.1"/>
    <property type="molecule type" value="Genomic_DNA"/>
</dbReference>
<evidence type="ECO:0000259" key="4">
    <source>
        <dbReference type="PROSITE" id="PS01124"/>
    </source>
</evidence>
<protein>
    <submittedName>
        <fullName evidence="5">AraC family transcriptional regulator</fullName>
    </submittedName>
</protein>
<dbReference type="SMART" id="SM00342">
    <property type="entry name" value="HTH_ARAC"/>
    <property type="match status" value="1"/>
</dbReference>
<gene>
    <name evidence="5" type="ORF">C9I98_17620</name>
</gene>
<keyword evidence="6" id="KW-1185">Reference proteome</keyword>
<dbReference type="GO" id="GO:0003700">
    <property type="term" value="F:DNA-binding transcription factor activity"/>
    <property type="evidence" value="ECO:0007669"/>
    <property type="project" value="InterPro"/>
</dbReference>
<evidence type="ECO:0000256" key="2">
    <source>
        <dbReference type="ARBA" id="ARBA00023125"/>
    </source>
</evidence>
<dbReference type="GO" id="GO:0000976">
    <property type="term" value="F:transcription cis-regulatory region binding"/>
    <property type="evidence" value="ECO:0007669"/>
    <property type="project" value="TreeGrafter"/>
</dbReference>
<dbReference type="GO" id="GO:0005829">
    <property type="term" value="C:cytosol"/>
    <property type="evidence" value="ECO:0007669"/>
    <property type="project" value="TreeGrafter"/>
</dbReference>
<reference evidence="5 6" key="1">
    <citation type="submission" date="2018-01" db="EMBL/GenBank/DDBJ databases">
        <title>Whole genome sequencing of Histamine producing bacteria.</title>
        <authorList>
            <person name="Butler K."/>
        </authorList>
    </citation>
    <scope>NUCLEOTIDE SEQUENCE [LARGE SCALE GENOMIC DNA]</scope>
    <source>
        <strain evidence="5 6">DSM 100436</strain>
    </source>
</reference>
<accession>A0A2T3NPK3</accession>
<dbReference type="Proteomes" id="UP000241771">
    <property type="component" value="Unassembled WGS sequence"/>
</dbReference>
<dbReference type="PANTHER" id="PTHR47894:SF1">
    <property type="entry name" value="HTH-TYPE TRANSCRIPTIONAL REGULATOR VQSM"/>
    <property type="match status" value="1"/>
</dbReference>
<dbReference type="RefSeq" id="WP_036832767.1">
    <property type="nucleotide sequence ID" value="NZ_JGVO01001634.1"/>
</dbReference>
<sequence length="343" mass="38125">MRTITGVRLICDSAKARGISVSDCLEGTGITEQDLQQDDLKLSSQQEITVIENYVALAKDSIGLGAEIGSQMHVNVFGIWGFAILTSPTMRTAFSTAIDYVQLSFVLAKLVFKETDEGGELVFDMSELPSAIEPFVLERHAMVTLNFFKEGVSQSVLSDLYLKTTISEPGHLKQLSDVLGIKVKGSMDCHSLVIPQYLLDLPRPKSDPVTLKFCLEQCDAMLSQELATEAQPNEEKLIEEKPWTERVKEVVLDDITIEKTLNMVASQLSVTERTLRRRLSEEGTTYRELYADIRLTIAKQLLEASCLNVDTVSWRVGYAEPASFVRAFSKKFGCSPGSIKKHC</sequence>
<dbReference type="InterPro" id="IPR032687">
    <property type="entry name" value="AraC-type_N"/>
</dbReference>
<feature type="domain" description="HTH araC/xylS-type" evidence="4">
    <location>
        <begin position="245"/>
        <end position="342"/>
    </location>
</feature>
<proteinExistence type="predicted"/>
<keyword evidence="2" id="KW-0238">DNA-binding</keyword>
<dbReference type="PANTHER" id="PTHR47894">
    <property type="entry name" value="HTH-TYPE TRANSCRIPTIONAL REGULATOR GADX"/>
    <property type="match status" value="1"/>
</dbReference>
<dbReference type="InterPro" id="IPR018060">
    <property type="entry name" value="HTH_AraC"/>
</dbReference>